<dbReference type="KEGG" id="gba:J421_6072"/>
<organism evidence="2 3">
    <name type="scientific">Gemmatirosa kalamazoonensis</name>
    <dbReference type="NCBI Taxonomy" id="861299"/>
    <lineage>
        <taxon>Bacteria</taxon>
        <taxon>Pseudomonadati</taxon>
        <taxon>Gemmatimonadota</taxon>
        <taxon>Gemmatimonadia</taxon>
        <taxon>Gemmatimonadales</taxon>
        <taxon>Gemmatimonadaceae</taxon>
        <taxon>Gemmatirosa</taxon>
    </lineage>
</organism>
<dbReference type="HOGENOM" id="CLU_1169325_0_0_0"/>
<sequence>MSDLRILAIAAGRGGTGKSTLTFGIAHTLHELKGMSDVAMLDLDPQAGLTTRAGKTPVADPIHEPPVDVFGISLYRAGRGLAHATDAELAAHIDRAVLEGSPDRVVIADLPPALHDRVHRLVFDRDDSFVLGAIRCEPDSFHSMNELVAQVGRAGRPYVLVPTFHAKKNAQNATLLALQSQHHGHVTETVIPQDNKAVDCVLTRQPVTRFARKSKIALAISALLDEVLATETV</sequence>
<dbReference type="InParanoid" id="W0RT04"/>
<dbReference type="InterPro" id="IPR027417">
    <property type="entry name" value="P-loop_NTPase"/>
</dbReference>
<dbReference type="Pfam" id="PF01656">
    <property type="entry name" value="CbiA"/>
    <property type="match status" value="1"/>
</dbReference>
<gene>
    <name evidence="2" type="ORF">J421_6072</name>
</gene>
<geneLocation type="plasmid" evidence="2 3">
    <name>2</name>
</geneLocation>
<reference evidence="2 3" key="1">
    <citation type="journal article" date="2014" name="Genome Announc.">
        <title>Genome Sequence and Methylome of Soil Bacterium Gemmatirosa kalamazoonensis KBS708T, a Member of the Rarely Cultivated Gemmatimonadetes Phylum.</title>
        <authorList>
            <person name="Debruyn J.M."/>
            <person name="Radosevich M."/>
            <person name="Wommack K.E."/>
            <person name="Polson S.W."/>
            <person name="Hauser L.J."/>
            <person name="Fawaz M.N."/>
            <person name="Korlach J."/>
            <person name="Tsai Y.C."/>
        </authorList>
    </citation>
    <scope>NUCLEOTIDE SEQUENCE [LARGE SCALE GENOMIC DNA]</scope>
    <source>
        <strain evidence="2 3">KBS708</strain>
        <plasmid evidence="3">Plasmid 2</plasmid>
    </source>
</reference>
<dbReference type="PANTHER" id="PTHR13696">
    <property type="entry name" value="P-LOOP CONTAINING NUCLEOSIDE TRIPHOSPHATE HYDROLASE"/>
    <property type="match status" value="1"/>
</dbReference>
<accession>W0RT04</accession>
<name>W0RT04_9BACT</name>
<dbReference type="EMBL" id="CP007130">
    <property type="protein sequence ID" value="AHG93607.1"/>
    <property type="molecule type" value="Genomic_DNA"/>
</dbReference>
<feature type="domain" description="CobQ/CobB/MinD/ParA nucleotide binding" evidence="1">
    <location>
        <begin position="7"/>
        <end position="206"/>
    </location>
</feature>
<dbReference type="OrthoDB" id="9804460at2"/>
<dbReference type="AlphaFoldDB" id="W0RT04"/>
<evidence type="ECO:0000313" key="3">
    <source>
        <dbReference type="Proteomes" id="UP000019151"/>
    </source>
</evidence>
<evidence type="ECO:0000259" key="1">
    <source>
        <dbReference type="Pfam" id="PF01656"/>
    </source>
</evidence>
<dbReference type="Gene3D" id="3.40.50.300">
    <property type="entry name" value="P-loop containing nucleotide triphosphate hydrolases"/>
    <property type="match status" value="1"/>
</dbReference>
<dbReference type="InterPro" id="IPR002586">
    <property type="entry name" value="CobQ/CobB/MinD/ParA_Nub-bd_dom"/>
</dbReference>
<protein>
    <submittedName>
        <fullName evidence="2">Cobyrinic acid ac-diamide synthase</fullName>
    </submittedName>
</protein>
<evidence type="ECO:0000313" key="2">
    <source>
        <dbReference type="EMBL" id="AHG93607.1"/>
    </source>
</evidence>
<dbReference type="eggNOG" id="COG1192">
    <property type="taxonomic scope" value="Bacteria"/>
</dbReference>
<dbReference type="InterPro" id="IPR050678">
    <property type="entry name" value="DNA_Partitioning_ATPase"/>
</dbReference>
<keyword evidence="3" id="KW-1185">Reference proteome</keyword>
<dbReference type="Proteomes" id="UP000019151">
    <property type="component" value="Plasmid 2"/>
</dbReference>
<dbReference type="RefSeq" id="WP_025414903.1">
    <property type="nucleotide sequence ID" value="NZ_CP007130.1"/>
</dbReference>
<keyword evidence="2" id="KW-0614">Plasmid</keyword>
<dbReference type="SUPFAM" id="SSF52540">
    <property type="entry name" value="P-loop containing nucleoside triphosphate hydrolases"/>
    <property type="match status" value="1"/>
</dbReference>
<proteinExistence type="predicted"/>
<dbReference type="PANTHER" id="PTHR13696:SF52">
    <property type="entry name" value="PARA FAMILY PROTEIN CT_582"/>
    <property type="match status" value="1"/>
</dbReference>